<evidence type="ECO:0000313" key="3">
    <source>
        <dbReference type="EMBL" id="WAL61374.1"/>
    </source>
</evidence>
<name>A0A9E8ZDL9_9CYAN</name>
<dbReference type="Proteomes" id="UP001163152">
    <property type="component" value="Chromosome"/>
</dbReference>
<dbReference type="EMBL" id="CP113797">
    <property type="protein sequence ID" value="WAL61374.1"/>
    <property type="molecule type" value="Genomic_DNA"/>
</dbReference>
<keyword evidence="4" id="KW-1185">Reference proteome</keyword>
<dbReference type="PANTHER" id="PTHR43625">
    <property type="entry name" value="AFLATOXIN B1 ALDEHYDE REDUCTASE"/>
    <property type="match status" value="1"/>
</dbReference>
<dbReference type="CDD" id="cd19093">
    <property type="entry name" value="AKR_AtPLR-like"/>
    <property type="match status" value="1"/>
</dbReference>
<dbReference type="InterPro" id="IPR023210">
    <property type="entry name" value="NADP_OxRdtase_dom"/>
</dbReference>
<dbReference type="KEGG" id="tsin:OXH18_05110"/>
<dbReference type="Pfam" id="PF00248">
    <property type="entry name" value="Aldo_ket_red"/>
    <property type="match status" value="1"/>
</dbReference>
<sequence>MTKESLFLPLMGCGTWAWGNRLLWGYDESMNTQLQAVFNLCVNQGVTFFDTGDSYGTGRLNGQSEKLLGQFTHDYLRSANTINSEKICIATKLAAYPWRLTRQSMISACQASAKRLGRPVDLVQMHWSTANYAPWQEKALLDGLADLYEQGTVKGVGLSNYGPRRLKWVHQRFAERHVPIATLQVQYSLLSTYPVTELRLKDLCDELGIKLIAYSPLALGLLTGKYSENGPFPRGIRGILFRQLLPGIQSLLACLRDVAEDRNKSMSQVALNWCICKGTLPIPGAKTIEQAKENLGALGWQLSDGEIAELDRAATNSNKKMVQNIFQTR</sequence>
<reference evidence="3" key="1">
    <citation type="submission" date="2022-12" db="EMBL/GenBank/DDBJ databases">
        <title>Polyphasic identification of a Novel Hot-Spring Cyanobacterium Ocullathermofonsia sinensis gen nov. sp. nov. and Genomic Insights on its Adaptations to the Thermal Habitat.</title>
        <authorList>
            <person name="Daroch M."/>
            <person name="Tang J."/>
            <person name="Jiang Y."/>
        </authorList>
    </citation>
    <scope>NUCLEOTIDE SEQUENCE</scope>
    <source>
        <strain evidence="3">PKUAC-SCTA174</strain>
    </source>
</reference>
<accession>A0A9E8ZDL9</accession>
<gene>
    <name evidence="3" type="ORF">OXH18_05110</name>
</gene>
<dbReference type="AlphaFoldDB" id="A0A9E8ZDL9"/>
<evidence type="ECO:0000259" key="2">
    <source>
        <dbReference type="Pfam" id="PF00248"/>
    </source>
</evidence>
<keyword evidence="1" id="KW-0560">Oxidoreductase</keyword>
<evidence type="ECO:0000256" key="1">
    <source>
        <dbReference type="ARBA" id="ARBA00023002"/>
    </source>
</evidence>
<evidence type="ECO:0000313" key="4">
    <source>
        <dbReference type="Proteomes" id="UP001163152"/>
    </source>
</evidence>
<feature type="domain" description="NADP-dependent oxidoreductase" evidence="2">
    <location>
        <begin position="11"/>
        <end position="313"/>
    </location>
</feature>
<protein>
    <submittedName>
        <fullName evidence="3">Aldo/keto reductase</fullName>
    </submittedName>
</protein>
<organism evidence="3 4">
    <name type="scientific">Thermocoleostomius sinensis A174</name>
    <dbReference type="NCBI Taxonomy" id="2016057"/>
    <lineage>
        <taxon>Bacteria</taxon>
        <taxon>Bacillati</taxon>
        <taxon>Cyanobacteriota</taxon>
        <taxon>Cyanophyceae</taxon>
        <taxon>Oculatellales</taxon>
        <taxon>Oculatellaceae</taxon>
        <taxon>Thermocoleostomius</taxon>
    </lineage>
</organism>
<dbReference type="GO" id="GO:0016491">
    <property type="term" value="F:oxidoreductase activity"/>
    <property type="evidence" value="ECO:0007669"/>
    <property type="project" value="UniProtKB-KW"/>
</dbReference>
<dbReference type="InterPro" id="IPR050791">
    <property type="entry name" value="Aldo-Keto_reductase"/>
</dbReference>
<dbReference type="Gene3D" id="3.20.20.100">
    <property type="entry name" value="NADP-dependent oxidoreductase domain"/>
    <property type="match status" value="1"/>
</dbReference>
<dbReference type="SUPFAM" id="SSF51430">
    <property type="entry name" value="NAD(P)-linked oxidoreductase"/>
    <property type="match status" value="1"/>
</dbReference>
<proteinExistence type="predicted"/>
<dbReference type="RefSeq" id="WP_268611327.1">
    <property type="nucleotide sequence ID" value="NZ_CP113797.1"/>
</dbReference>
<dbReference type="InterPro" id="IPR036812">
    <property type="entry name" value="NAD(P)_OxRdtase_dom_sf"/>
</dbReference>
<dbReference type="PANTHER" id="PTHR43625:SF5">
    <property type="entry name" value="PYRIDOXAL REDUCTASE, CHLOROPLASTIC"/>
    <property type="match status" value="1"/>
</dbReference>
<dbReference type="GO" id="GO:0005737">
    <property type="term" value="C:cytoplasm"/>
    <property type="evidence" value="ECO:0007669"/>
    <property type="project" value="TreeGrafter"/>
</dbReference>